<evidence type="ECO:0000313" key="2">
    <source>
        <dbReference type="Proteomes" id="UP000067448"/>
    </source>
</evidence>
<proteinExistence type="predicted"/>
<dbReference type="EMBL" id="BCMM01000004">
    <property type="protein sequence ID" value="GAQ60864.1"/>
    <property type="molecule type" value="Genomic_DNA"/>
</dbReference>
<reference evidence="1 2" key="2">
    <citation type="journal article" date="2016" name="Genome Announc.">
        <title>Draft Genome Sequences of Streptomyces scabiei S58, Streptomyces turgidiscabies T45, and Streptomyces acidiscabies a10, the Pathogens of Potato Common Scab, Isolated in Japan.</title>
        <authorList>
            <person name="Tomihama T."/>
            <person name="Nishi Y."/>
            <person name="Sakai M."/>
            <person name="Ikenaga M."/>
            <person name="Okubo T."/>
            <person name="Ikeda S."/>
        </authorList>
    </citation>
    <scope>NUCLEOTIDE SEQUENCE [LARGE SCALE GENOMIC DNA]</scope>
    <source>
        <strain evidence="1 2">S58</strain>
    </source>
</reference>
<dbReference type="SUPFAM" id="SSF69318">
    <property type="entry name" value="Integrin alpha N-terminal domain"/>
    <property type="match status" value="1"/>
</dbReference>
<sequence>MCLVEATGWPSAPDRESYVNDLTGLLVSEPSRTNLTRPSSSYSVYVVHFSAGAPSPASLTQIVSTGDATGDGRTDFFATAGDELWALTGYHGATVDQAIRLSASAWTERDIVTVLDITGDGVTDMVYRTDVHSQLMLRKGKAASGGGTDLDSLSSGADASGGTDLEYGSADWSVANVPLLIGTPDANGDGIPDIWVVRADGSVRFHAGGKIVLIGSGTEIIAPASYWKTRIAIG</sequence>
<dbReference type="AlphaFoldDB" id="A0A100JJV5"/>
<dbReference type="Proteomes" id="UP000067448">
    <property type="component" value="Unassembled WGS sequence"/>
</dbReference>
<comment type="caution">
    <text evidence="1">The sequence shown here is derived from an EMBL/GenBank/DDBJ whole genome shotgun (WGS) entry which is preliminary data.</text>
</comment>
<reference evidence="2" key="1">
    <citation type="submission" date="2015-11" db="EMBL/GenBank/DDBJ databases">
        <authorList>
            <consortium name="Cross-ministerial Strategic Innovation Promotion Program (SIP) consortium"/>
            <person name="Tomihama T."/>
            <person name="Ikenaga M."/>
            <person name="Sakai M."/>
            <person name="Okubo T."/>
            <person name="Ikeda S."/>
        </authorList>
    </citation>
    <scope>NUCLEOTIDE SEQUENCE [LARGE SCALE GENOMIC DNA]</scope>
    <source>
        <strain evidence="2">S58</strain>
    </source>
</reference>
<evidence type="ECO:0008006" key="3">
    <source>
        <dbReference type="Google" id="ProtNLM"/>
    </source>
</evidence>
<protein>
    <recommendedName>
        <fullName evidence="3">FG-GAP repeat protein</fullName>
    </recommendedName>
</protein>
<dbReference type="InterPro" id="IPR028994">
    <property type="entry name" value="Integrin_alpha_N"/>
</dbReference>
<organism evidence="1 2">
    <name type="scientific">Streptomyces scabiei</name>
    <dbReference type="NCBI Taxonomy" id="1930"/>
    <lineage>
        <taxon>Bacteria</taxon>
        <taxon>Bacillati</taxon>
        <taxon>Actinomycetota</taxon>
        <taxon>Actinomycetes</taxon>
        <taxon>Kitasatosporales</taxon>
        <taxon>Streptomycetaceae</taxon>
        <taxon>Streptomyces</taxon>
    </lineage>
</organism>
<accession>A0A100JJV5</accession>
<gene>
    <name evidence="1" type="ORF">SsS58_01206</name>
</gene>
<reference evidence="2" key="3">
    <citation type="submission" date="2016-02" db="EMBL/GenBank/DDBJ databases">
        <title>Draft genome of pathogenic Streptomyces sp. in Japan.</title>
        <authorList>
            <person name="Tomihama T."/>
            <person name="Ikenaga M."/>
            <person name="Sakai M."/>
            <person name="Okubo T."/>
            <person name="Ikeda S."/>
        </authorList>
    </citation>
    <scope>NUCLEOTIDE SEQUENCE [LARGE SCALE GENOMIC DNA]</scope>
    <source>
        <strain evidence="2">S58</strain>
    </source>
</reference>
<name>A0A100JJV5_STRSC</name>
<evidence type="ECO:0000313" key="1">
    <source>
        <dbReference type="EMBL" id="GAQ60864.1"/>
    </source>
</evidence>